<dbReference type="Ensembl" id="ENSMCST00000012345.1">
    <property type="protein sequence ID" value="ENSMCSP00000012034.1"/>
    <property type="gene ID" value="ENSMCSG00000008525.1"/>
</dbReference>
<keyword evidence="2" id="KW-1185">Reference proteome</keyword>
<reference evidence="1" key="2">
    <citation type="submission" date="2025-09" db="UniProtKB">
        <authorList>
            <consortium name="Ensembl"/>
        </authorList>
    </citation>
    <scope>IDENTIFICATION</scope>
</reference>
<accession>A0A8C5TZQ2</accession>
<reference evidence="1" key="1">
    <citation type="submission" date="2025-08" db="UniProtKB">
        <authorList>
            <consortium name="Ensembl"/>
        </authorList>
    </citation>
    <scope>IDENTIFICATION</scope>
</reference>
<dbReference type="Proteomes" id="UP000694560">
    <property type="component" value="Unplaced"/>
</dbReference>
<organism evidence="1 2">
    <name type="scientific">Malurus cyaneus samueli</name>
    <dbReference type="NCBI Taxonomy" id="2593467"/>
    <lineage>
        <taxon>Eukaryota</taxon>
        <taxon>Metazoa</taxon>
        <taxon>Chordata</taxon>
        <taxon>Craniata</taxon>
        <taxon>Vertebrata</taxon>
        <taxon>Euteleostomi</taxon>
        <taxon>Archelosauria</taxon>
        <taxon>Archosauria</taxon>
        <taxon>Dinosauria</taxon>
        <taxon>Saurischia</taxon>
        <taxon>Theropoda</taxon>
        <taxon>Coelurosauria</taxon>
        <taxon>Aves</taxon>
        <taxon>Neognathae</taxon>
        <taxon>Neoaves</taxon>
        <taxon>Telluraves</taxon>
        <taxon>Australaves</taxon>
        <taxon>Passeriformes</taxon>
        <taxon>Meliphagoidea</taxon>
        <taxon>Maluridae</taxon>
        <taxon>Malurus</taxon>
    </lineage>
</organism>
<protein>
    <submittedName>
        <fullName evidence="1">Uncharacterized protein</fullName>
    </submittedName>
</protein>
<sequence>PGAVVSTQKNEQPPLSQPVFIGELLQLSDYLHVPPLDLLQQVHVFNVGGPELDAGRIGLLIHQHPQVLLFLQGCSQSILCSVCVWDCPNPHAGACA</sequence>
<dbReference type="OrthoDB" id="187617at2759"/>
<proteinExistence type="predicted"/>
<name>A0A8C5TZQ2_9PASS</name>
<dbReference type="AlphaFoldDB" id="A0A8C5TZQ2"/>
<evidence type="ECO:0000313" key="1">
    <source>
        <dbReference type="Ensembl" id="ENSMCSP00000012034.1"/>
    </source>
</evidence>
<evidence type="ECO:0000313" key="2">
    <source>
        <dbReference type="Proteomes" id="UP000694560"/>
    </source>
</evidence>